<organism evidence="1 2">
    <name type="scientific">Clostridium beijerinckii</name>
    <name type="common">Clostridium MP</name>
    <dbReference type="NCBI Taxonomy" id="1520"/>
    <lineage>
        <taxon>Bacteria</taxon>
        <taxon>Bacillati</taxon>
        <taxon>Bacillota</taxon>
        <taxon>Clostridia</taxon>
        <taxon>Eubacteriales</taxon>
        <taxon>Clostridiaceae</taxon>
        <taxon>Clostridium</taxon>
    </lineage>
</organism>
<dbReference type="Proteomes" id="UP000631418">
    <property type="component" value="Unassembled WGS sequence"/>
</dbReference>
<evidence type="ECO:0000313" key="1">
    <source>
        <dbReference type="EMBL" id="MBF7811915.1"/>
    </source>
</evidence>
<reference evidence="1" key="1">
    <citation type="submission" date="2020-11" db="EMBL/GenBank/DDBJ databases">
        <authorList>
            <person name="Thieme N."/>
            <person name="Liebl W."/>
            <person name="Zverlov V."/>
        </authorList>
    </citation>
    <scope>NUCLEOTIDE SEQUENCE</scope>
    <source>
        <strain evidence="1">NT08</strain>
    </source>
</reference>
<dbReference type="EMBL" id="JADOEF010000004">
    <property type="protein sequence ID" value="MBF7811915.1"/>
    <property type="molecule type" value="Genomic_DNA"/>
</dbReference>
<dbReference type="AlphaFoldDB" id="A0AAE2V0B0"/>
<dbReference type="RefSeq" id="WP_195779991.1">
    <property type="nucleotide sequence ID" value="NZ_JADOEF010000004.1"/>
</dbReference>
<protein>
    <submittedName>
        <fullName evidence="1">Uncharacterized protein</fullName>
    </submittedName>
</protein>
<gene>
    <name evidence="1" type="ORF">IS491_25320</name>
</gene>
<name>A0AAE2V0B0_CLOBE</name>
<accession>A0AAE2V0B0</accession>
<proteinExistence type="predicted"/>
<sequence>MEELAVKKLSLQECLEDLQNEIRHGKNRDFFRVYSIETSGGKTYNTIKAIKDHYIFVRDNPFIKDKKDDSFS</sequence>
<comment type="caution">
    <text evidence="1">The sequence shown here is derived from an EMBL/GenBank/DDBJ whole genome shotgun (WGS) entry which is preliminary data.</text>
</comment>
<evidence type="ECO:0000313" key="2">
    <source>
        <dbReference type="Proteomes" id="UP000631418"/>
    </source>
</evidence>